<evidence type="ECO:0000313" key="1">
    <source>
        <dbReference type="EMBL" id="KKK83121.1"/>
    </source>
</evidence>
<gene>
    <name evidence="1" type="ORF">LCGC14_2796570</name>
</gene>
<name>A0A0F9BFD3_9ZZZZ</name>
<dbReference type="EMBL" id="LAZR01052368">
    <property type="protein sequence ID" value="KKK83121.1"/>
    <property type="molecule type" value="Genomic_DNA"/>
</dbReference>
<protein>
    <submittedName>
        <fullName evidence="1">Uncharacterized protein</fullName>
    </submittedName>
</protein>
<dbReference type="AlphaFoldDB" id="A0A0F9BFD3"/>
<sequence>MIGDRMIMDINEHRQIRLKEVYEPVELQSPSGESIFVCMRDGKFELSIEVTNAKQVDGVRSYTPYSIRDGQIEPLTMQEM</sequence>
<reference evidence="1" key="1">
    <citation type="journal article" date="2015" name="Nature">
        <title>Complex archaea that bridge the gap between prokaryotes and eukaryotes.</title>
        <authorList>
            <person name="Spang A."/>
            <person name="Saw J.H."/>
            <person name="Jorgensen S.L."/>
            <person name="Zaremba-Niedzwiedzka K."/>
            <person name="Martijn J."/>
            <person name="Lind A.E."/>
            <person name="van Eijk R."/>
            <person name="Schleper C."/>
            <person name="Guy L."/>
            <person name="Ettema T.J."/>
        </authorList>
    </citation>
    <scope>NUCLEOTIDE SEQUENCE</scope>
</reference>
<accession>A0A0F9BFD3</accession>
<organism evidence="1">
    <name type="scientific">marine sediment metagenome</name>
    <dbReference type="NCBI Taxonomy" id="412755"/>
    <lineage>
        <taxon>unclassified sequences</taxon>
        <taxon>metagenomes</taxon>
        <taxon>ecological metagenomes</taxon>
    </lineage>
</organism>
<proteinExistence type="predicted"/>
<comment type="caution">
    <text evidence="1">The sequence shown here is derived from an EMBL/GenBank/DDBJ whole genome shotgun (WGS) entry which is preliminary data.</text>
</comment>